<reference evidence="1 2" key="1">
    <citation type="journal article" date="2011" name="PLoS Pathog.">
        <title>Dynamic evolution of pathogenicity revealed by sequencing and comparative genomics of 19 Pseudomonas syringae isolates.</title>
        <authorList>
            <person name="Baltrus D.A."/>
            <person name="Nishimura M.T."/>
            <person name="Romanchuk A."/>
            <person name="Chang J.H."/>
            <person name="Mukhtar M.S."/>
            <person name="Cherkis K."/>
            <person name="Roach J."/>
            <person name="Grant S.R."/>
            <person name="Jones C.D."/>
            <person name="Dangl J.L."/>
        </authorList>
    </citation>
    <scope>NUCLEOTIDE SEQUENCE [LARGE SCALE GENOMIC DNA]</scope>
    <source>
        <strain evidence="1 2">ES4326</strain>
    </source>
</reference>
<dbReference type="AlphaFoldDB" id="A0A8T8CAA0"/>
<keyword evidence="1" id="KW-0614">Plasmid</keyword>
<dbReference type="Proteomes" id="UP000003811">
    <property type="component" value="Plasmid pPma4326F"/>
</dbReference>
<proteinExistence type="predicted"/>
<dbReference type="RefSeq" id="WP_007250412.1">
    <property type="nucleotide sequence ID" value="NZ_CP047261.1"/>
</dbReference>
<geneLocation type="plasmid" evidence="1 2">
    <name>pPma4326F</name>
</geneLocation>
<protein>
    <submittedName>
        <fullName evidence="1">DUF2491 family protein</fullName>
    </submittedName>
</protein>
<dbReference type="EMBL" id="CP047261">
    <property type="protein sequence ID" value="QHF00556.1"/>
    <property type="molecule type" value="Genomic_DNA"/>
</dbReference>
<evidence type="ECO:0000313" key="1">
    <source>
        <dbReference type="EMBL" id="QHF00556.1"/>
    </source>
</evidence>
<accession>A0A8T8CAA0</accession>
<dbReference type="Pfam" id="PF10679">
    <property type="entry name" value="DUF2491"/>
    <property type="match status" value="1"/>
</dbReference>
<organism evidence="1 2">
    <name type="scientific">Pseudomonas syringae pv. maculicola str. ES4326</name>
    <dbReference type="NCBI Taxonomy" id="629265"/>
    <lineage>
        <taxon>Bacteria</taxon>
        <taxon>Pseudomonadati</taxon>
        <taxon>Pseudomonadota</taxon>
        <taxon>Gammaproteobacteria</taxon>
        <taxon>Pseudomonadales</taxon>
        <taxon>Pseudomonadaceae</taxon>
        <taxon>Pseudomonas</taxon>
    </lineage>
</organism>
<dbReference type="InterPro" id="IPR019621">
    <property type="entry name" value="DUF2491"/>
</dbReference>
<evidence type="ECO:0000313" key="2">
    <source>
        <dbReference type="Proteomes" id="UP000003811"/>
    </source>
</evidence>
<name>A0A8T8CAA0_PSEYM</name>
<gene>
    <name evidence="1" type="ORF">PMA4326_029035</name>
</gene>
<sequence length="221" mass="24254">MGWLKRAMGLEAPQASGKALVSDTPKLPLGLAHGRMICFNAGAKALLVGSTEIVIPDDDKVMAIGEMDLGKGVRLVRFYLDNEDYFVQFVMGGPSADDIDDIILFGYHDVKTLASKTELLRMIGPSSKIGMPYYELEGIEYVRQWGTEDGQTEMTALTENVTSTNDGSYPVYHDCVLYARDLELTNRREFLFLSAETDEPGNISLSTAVGVTLQLTDISVL</sequence>